<dbReference type="GO" id="GO:0005886">
    <property type="term" value="C:plasma membrane"/>
    <property type="evidence" value="ECO:0007669"/>
    <property type="project" value="UniProtKB-SubCell"/>
</dbReference>
<evidence type="ECO:0000256" key="11">
    <source>
        <dbReference type="SAM" id="Phobius"/>
    </source>
</evidence>
<accession>A0A0A3IRW7</accession>
<dbReference type="InterPro" id="IPR036097">
    <property type="entry name" value="HisK_dim/P_sf"/>
</dbReference>
<dbReference type="InterPro" id="IPR004358">
    <property type="entry name" value="Sig_transdc_His_kin-like_C"/>
</dbReference>
<dbReference type="SMART" id="SM00448">
    <property type="entry name" value="REC"/>
    <property type="match status" value="1"/>
</dbReference>
<dbReference type="InterPro" id="IPR011006">
    <property type="entry name" value="CheY-like_superfamily"/>
</dbReference>
<dbReference type="InterPro" id="IPR005467">
    <property type="entry name" value="His_kinase_dom"/>
</dbReference>
<proteinExistence type="predicted"/>
<feature type="domain" description="Response regulatory" evidence="13">
    <location>
        <begin position="692"/>
        <end position="808"/>
    </location>
</feature>
<dbReference type="GO" id="GO:0000155">
    <property type="term" value="F:phosphorelay sensor kinase activity"/>
    <property type="evidence" value="ECO:0007669"/>
    <property type="project" value="InterPro"/>
</dbReference>
<gene>
    <name evidence="14" type="ORF">CD32_07320</name>
</gene>
<dbReference type="PROSITE" id="PS50109">
    <property type="entry name" value="HIS_KIN"/>
    <property type="match status" value="2"/>
</dbReference>
<feature type="transmembrane region" description="Helical" evidence="11">
    <location>
        <begin position="5"/>
        <end position="27"/>
    </location>
</feature>
<dbReference type="InterPro" id="IPR011623">
    <property type="entry name" value="7TMR_DISM_rcpt_extracell_dom1"/>
</dbReference>
<dbReference type="SMART" id="SM00387">
    <property type="entry name" value="HATPase_c"/>
    <property type="match status" value="2"/>
</dbReference>
<name>A0A0A3IRW7_9BACI</name>
<sequence length="1022" mass="117126">MKKSILIIIGIIMLFIAVFFLGNWQYLSNANPEIVENGSVSVNSRQLEKPVKLDGKWAFYPNVLIPAEESLDEYKDKRVTIDVPSIWHEYVEPNEEKLYVGTYHVNVRVPVEGTYGLYIRTIRQANRVFINGVEVGAKGNPSSTLRDYGSENDDKYTVFARSENKELNIVIHVTNYNYPQAGIIYPVEFGTMETIQHHYRWKVFIEAFVSIGYIVFGAIYVLAYAQNRRSKEELFFGLFAIFLGLYISFVNHKVFFLLFPNIPPVHQLRLQIGIIPLAIMCLTLFIYAMYPQFQKKRTIYFIMILLSVVFVLYGIYNPITQNQRASSMLMTVVRKVTYISVTAPVILYNVWILIRVTLKRFEETRYILIILAAVCCYGFLLSVNFLIEVPIDYVGFVLFLFMLLGFTSLLNYRSNEAFVKIQMLSEELIIHNQMKDEFLIKTAHELRTPLNGILNLSRALMEGAQEPLKRTQQEHVILIHNVSQRLSHLVEDLLFSSNQMTREIRVSPRAVSIGIINDVVAEIHSLINTNSPVRLISKVDLSMPPMFTDELRFKQVLYNLLNNAIQHTETGEIIVEATIQDEYMVIQLSDTGTGIPSQDLDRIFNAFYQVNYHSKKEGLGLGLSIAKNIVEKLNGEIYVKSSLGEGTTFTFTMPLATEEQLSNEPSLQIAADSTIEEVRLDLPLIHKRDGKRILVVDDNHINIKVLADALALKEYTVIAVDNGYDAVDYIKNNQVDCMLIDLMMNGMSGYELCKQVRKQYDMLEMPIIVLTAIMKHSDLILSLQVGANDYLQKPIDMDELLLRIESLLAVRQSSIDAIEVEMNYLYSQVTPHFVYNTLNTIIGLSYTDMDNTREALYCLATYFRAKLNVHYRNSMVPIEEEMELVKAYLYIEKMRFADRLTIKYDIDESIQLMIPALSIQPFVENAVFHGISKKQEGGTIEVSVQREGQFVRIKIHDNGVGIAEEKLQQLLNEESSRIGFTNPLKKFKLMKNASLRLYSKEGKGTTVLILLPEEGEYEYNHS</sequence>
<feature type="transmembrane region" description="Helical" evidence="11">
    <location>
        <begin position="270"/>
        <end position="290"/>
    </location>
</feature>
<dbReference type="Pfam" id="PF02518">
    <property type="entry name" value="HATPase_c"/>
    <property type="match status" value="2"/>
</dbReference>
<evidence type="ECO:0000256" key="9">
    <source>
        <dbReference type="ARBA" id="ARBA00023012"/>
    </source>
</evidence>
<dbReference type="InterPro" id="IPR003661">
    <property type="entry name" value="HisK_dim/P_dom"/>
</dbReference>
<keyword evidence="11" id="KW-0812">Transmembrane</keyword>
<dbReference type="OrthoDB" id="9809348at2"/>
<dbReference type="Pfam" id="PF00072">
    <property type="entry name" value="Response_reg"/>
    <property type="match status" value="1"/>
</dbReference>
<dbReference type="Pfam" id="PF07695">
    <property type="entry name" value="7TMR-DISM_7TM"/>
    <property type="match status" value="1"/>
</dbReference>
<evidence type="ECO:0000256" key="5">
    <source>
        <dbReference type="ARBA" id="ARBA00022679"/>
    </source>
</evidence>
<dbReference type="GO" id="GO:0005524">
    <property type="term" value="F:ATP binding"/>
    <property type="evidence" value="ECO:0007669"/>
    <property type="project" value="UniProtKB-KW"/>
</dbReference>
<comment type="caution">
    <text evidence="14">The sequence shown here is derived from an EMBL/GenBank/DDBJ whole genome shotgun (WGS) entry which is preliminary data.</text>
</comment>
<dbReference type="EC" id="2.7.13.3" evidence="3"/>
<dbReference type="PRINTS" id="PR00344">
    <property type="entry name" value="BCTRLSENSOR"/>
</dbReference>
<dbReference type="eggNOG" id="COG3706">
    <property type="taxonomic scope" value="Bacteria"/>
</dbReference>
<keyword evidence="5" id="KW-0808">Transferase</keyword>
<evidence type="ECO:0000259" key="13">
    <source>
        <dbReference type="PROSITE" id="PS50110"/>
    </source>
</evidence>
<dbReference type="EMBL" id="JPVP01000052">
    <property type="protein sequence ID" value="KGR86195.1"/>
    <property type="molecule type" value="Genomic_DNA"/>
</dbReference>
<dbReference type="SUPFAM" id="SSF47384">
    <property type="entry name" value="Homodimeric domain of signal transducing histidine kinase"/>
    <property type="match status" value="1"/>
</dbReference>
<dbReference type="SUPFAM" id="SSF52172">
    <property type="entry name" value="CheY-like"/>
    <property type="match status" value="1"/>
</dbReference>
<keyword evidence="7 14" id="KW-0418">Kinase</keyword>
<evidence type="ECO:0000256" key="7">
    <source>
        <dbReference type="ARBA" id="ARBA00022777"/>
    </source>
</evidence>
<evidence type="ECO:0000256" key="1">
    <source>
        <dbReference type="ARBA" id="ARBA00000085"/>
    </source>
</evidence>
<evidence type="ECO:0000256" key="8">
    <source>
        <dbReference type="ARBA" id="ARBA00022840"/>
    </source>
</evidence>
<dbReference type="Pfam" id="PF00512">
    <property type="entry name" value="HisKA"/>
    <property type="match status" value="1"/>
</dbReference>
<dbReference type="eggNOG" id="COG2205">
    <property type="taxonomic scope" value="Bacteria"/>
</dbReference>
<comment type="catalytic activity">
    <reaction evidence="1">
        <text>ATP + protein L-histidine = ADP + protein N-phospho-L-histidine.</text>
        <dbReference type="EC" id="2.7.13.3"/>
    </reaction>
</comment>
<dbReference type="InterPro" id="IPR008979">
    <property type="entry name" value="Galactose-bd-like_sf"/>
</dbReference>
<dbReference type="InterPro" id="IPR003594">
    <property type="entry name" value="HATPase_dom"/>
</dbReference>
<evidence type="ECO:0000256" key="6">
    <source>
        <dbReference type="ARBA" id="ARBA00022741"/>
    </source>
</evidence>
<evidence type="ECO:0000313" key="15">
    <source>
        <dbReference type="Proteomes" id="UP000030437"/>
    </source>
</evidence>
<dbReference type="PANTHER" id="PTHR43547">
    <property type="entry name" value="TWO-COMPONENT HISTIDINE KINASE"/>
    <property type="match status" value="1"/>
</dbReference>
<dbReference type="PROSITE" id="PS50110">
    <property type="entry name" value="RESPONSE_REGULATORY"/>
    <property type="match status" value="1"/>
</dbReference>
<feature type="transmembrane region" description="Helical" evidence="11">
    <location>
        <begin position="336"/>
        <end position="354"/>
    </location>
</feature>
<keyword evidence="11" id="KW-1133">Transmembrane helix</keyword>
<evidence type="ECO:0000256" key="10">
    <source>
        <dbReference type="PROSITE-ProRule" id="PRU00169"/>
    </source>
</evidence>
<keyword evidence="4 10" id="KW-0597">Phosphoprotein</keyword>
<evidence type="ECO:0000259" key="12">
    <source>
        <dbReference type="PROSITE" id="PS50109"/>
    </source>
</evidence>
<dbReference type="Gene3D" id="2.60.120.260">
    <property type="entry name" value="Galactose-binding domain-like"/>
    <property type="match status" value="1"/>
</dbReference>
<feature type="transmembrane region" description="Helical" evidence="11">
    <location>
        <begin position="366"/>
        <end position="387"/>
    </location>
</feature>
<organism evidence="14 15">
    <name type="scientific">Lysinibacillus odysseyi 34hs-1 = NBRC 100172</name>
    <dbReference type="NCBI Taxonomy" id="1220589"/>
    <lineage>
        <taxon>Bacteria</taxon>
        <taxon>Bacillati</taxon>
        <taxon>Bacillota</taxon>
        <taxon>Bacilli</taxon>
        <taxon>Bacillales</taxon>
        <taxon>Bacillaceae</taxon>
        <taxon>Lysinibacillus</taxon>
    </lineage>
</organism>
<dbReference type="STRING" id="1220589.CD32_07320"/>
<feature type="transmembrane region" description="Helical" evidence="11">
    <location>
        <begin position="234"/>
        <end position="258"/>
    </location>
</feature>
<dbReference type="FunFam" id="3.30.565.10:FF:000006">
    <property type="entry name" value="Sensor histidine kinase WalK"/>
    <property type="match status" value="1"/>
</dbReference>
<keyword evidence="6" id="KW-0547">Nucleotide-binding</keyword>
<dbReference type="Gene3D" id="3.40.50.2300">
    <property type="match status" value="1"/>
</dbReference>
<dbReference type="SMART" id="SM00388">
    <property type="entry name" value="HisKA"/>
    <property type="match status" value="1"/>
</dbReference>
<feature type="domain" description="Histidine kinase" evidence="12">
    <location>
        <begin position="441"/>
        <end position="657"/>
    </location>
</feature>
<dbReference type="eggNOG" id="COG2972">
    <property type="taxonomic scope" value="Bacteria"/>
</dbReference>
<dbReference type="PANTHER" id="PTHR43547:SF2">
    <property type="entry name" value="HYBRID SIGNAL TRANSDUCTION HISTIDINE KINASE C"/>
    <property type="match status" value="1"/>
</dbReference>
<feature type="transmembrane region" description="Helical" evidence="11">
    <location>
        <begin position="201"/>
        <end position="222"/>
    </location>
</feature>
<dbReference type="Pfam" id="PF06580">
    <property type="entry name" value="His_kinase"/>
    <property type="match status" value="1"/>
</dbReference>
<dbReference type="CDD" id="cd17546">
    <property type="entry name" value="REC_hyHK_CKI1_RcsC-like"/>
    <property type="match status" value="1"/>
</dbReference>
<evidence type="ECO:0000256" key="2">
    <source>
        <dbReference type="ARBA" id="ARBA00004651"/>
    </source>
</evidence>
<dbReference type="Proteomes" id="UP000030437">
    <property type="component" value="Unassembled WGS sequence"/>
</dbReference>
<dbReference type="AlphaFoldDB" id="A0A0A3IRW7"/>
<evidence type="ECO:0000313" key="14">
    <source>
        <dbReference type="EMBL" id="KGR86195.1"/>
    </source>
</evidence>
<keyword evidence="15" id="KW-1185">Reference proteome</keyword>
<dbReference type="InterPro" id="IPR010559">
    <property type="entry name" value="Sig_transdc_His_kin_internal"/>
</dbReference>
<keyword evidence="8" id="KW-0067">ATP-binding</keyword>
<evidence type="ECO:0000256" key="3">
    <source>
        <dbReference type="ARBA" id="ARBA00012438"/>
    </source>
</evidence>
<dbReference type="CDD" id="cd00082">
    <property type="entry name" value="HisKA"/>
    <property type="match status" value="1"/>
</dbReference>
<feature type="domain" description="Histidine kinase" evidence="12">
    <location>
        <begin position="919"/>
        <end position="1015"/>
    </location>
</feature>
<feature type="transmembrane region" description="Helical" evidence="11">
    <location>
        <begin position="393"/>
        <end position="412"/>
    </location>
</feature>
<protein>
    <recommendedName>
        <fullName evidence="3">histidine kinase</fullName>
        <ecNumber evidence="3">2.7.13.3</ecNumber>
    </recommendedName>
</protein>
<dbReference type="SUPFAM" id="SSF49785">
    <property type="entry name" value="Galactose-binding domain-like"/>
    <property type="match status" value="1"/>
</dbReference>
<dbReference type="InterPro" id="IPR036890">
    <property type="entry name" value="HATPase_C_sf"/>
</dbReference>
<dbReference type="Gene3D" id="3.30.565.10">
    <property type="entry name" value="Histidine kinase-like ATPase, C-terminal domain"/>
    <property type="match status" value="2"/>
</dbReference>
<dbReference type="SUPFAM" id="SSF55874">
    <property type="entry name" value="ATPase domain of HSP90 chaperone/DNA topoisomerase II/histidine kinase"/>
    <property type="match status" value="2"/>
</dbReference>
<keyword evidence="9" id="KW-0902">Two-component regulatory system</keyword>
<comment type="subcellular location">
    <subcellularLocation>
        <location evidence="2">Cell membrane</location>
        <topology evidence="2">Multi-pass membrane protein</topology>
    </subcellularLocation>
</comment>
<evidence type="ECO:0000256" key="4">
    <source>
        <dbReference type="ARBA" id="ARBA00022553"/>
    </source>
</evidence>
<dbReference type="InterPro" id="IPR001789">
    <property type="entry name" value="Sig_transdc_resp-reg_receiver"/>
</dbReference>
<dbReference type="RefSeq" id="WP_036152913.1">
    <property type="nucleotide sequence ID" value="NZ_AVCX01000009.1"/>
</dbReference>
<reference evidence="14 15" key="1">
    <citation type="submission" date="2014-02" db="EMBL/GenBank/DDBJ databases">
        <title>Draft genome sequence of Lysinibacillus odysseyi NBRC 100172.</title>
        <authorList>
            <person name="Zhang F."/>
            <person name="Wang G."/>
            <person name="Zhang L."/>
        </authorList>
    </citation>
    <scope>NUCLEOTIDE SEQUENCE [LARGE SCALE GENOMIC DNA]</scope>
    <source>
        <strain evidence="14 15">NBRC 100172</strain>
    </source>
</reference>
<feature type="modified residue" description="4-aspartylphosphate" evidence="10">
    <location>
        <position position="741"/>
    </location>
</feature>
<dbReference type="Gene3D" id="1.10.287.130">
    <property type="match status" value="1"/>
</dbReference>
<feature type="transmembrane region" description="Helical" evidence="11">
    <location>
        <begin position="299"/>
        <end position="316"/>
    </location>
</feature>
<keyword evidence="11" id="KW-0472">Membrane</keyword>